<name>A0ABZ2MCH8_9BACT</name>
<dbReference type="Proteomes" id="UP001370348">
    <property type="component" value="Chromosome"/>
</dbReference>
<dbReference type="InterPro" id="IPR015421">
    <property type="entry name" value="PyrdxlP-dep_Trfase_major"/>
</dbReference>
<reference evidence="4 5" key="1">
    <citation type="submission" date="2021-12" db="EMBL/GenBank/DDBJ databases">
        <title>Discovery of the Pendulisporaceae a myxobacterial family with distinct sporulation behavior and unique specialized metabolism.</title>
        <authorList>
            <person name="Garcia R."/>
            <person name="Popoff A."/>
            <person name="Bader C.D."/>
            <person name="Loehr J."/>
            <person name="Walesch S."/>
            <person name="Walt C."/>
            <person name="Boldt J."/>
            <person name="Bunk B."/>
            <person name="Haeckl F.J.F.P.J."/>
            <person name="Gunesch A.P."/>
            <person name="Birkelbach J."/>
            <person name="Nuebel U."/>
            <person name="Pietschmann T."/>
            <person name="Bach T."/>
            <person name="Mueller R."/>
        </authorList>
    </citation>
    <scope>NUCLEOTIDE SEQUENCE [LARGE SCALE GENOMIC DNA]</scope>
    <source>
        <strain evidence="4 5">MSr11954</strain>
    </source>
</reference>
<dbReference type="SUPFAM" id="SSF53383">
    <property type="entry name" value="PLP-dependent transferases"/>
    <property type="match status" value="1"/>
</dbReference>
<dbReference type="InterPro" id="IPR015422">
    <property type="entry name" value="PyrdxlP-dep_Trfase_small"/>
</dbReference>
<dbReference type="PIRSF" id="PIRSF000390">
    <property type="entry name" value="PLP_StrS"/>
    <property type="match status" value="1"/>
</dbReference>
<sequence length="371" mass="40101">MRIPLIDLRAQHAAIEDEIMDAVRQVVADQIFILGDRVAELERRLAERVGARHAVGVASCTDALRLALVALGVGPGDAVITTPFTFVASTEAIVRVGATPVFVDVDVDGVHLSPERVAECIRRWRGPERLRAILVVHLFGACADARALAEIAAAHDLVLVEDAAQALGTVREGVAAGARGIAGAFSFFPSKTLGAWGDGGALVTSDDAVAARVRRLRQHGFERGRVVEIGENSRLDALHAAVLQVKLRHLDAWIAARKEAARRYGELLHGVDGVSRIDALEDGTHNPFAVRVRDRDRVLAALRAQGIDARAYYDRPIPDEPVFQSAAHHRGAIPEAEKRSRDVLALPLCPNIRPETQQEVADALRDALSTR</sequence>
<proteinExistence type="inferred from homology"/>
<evidence type="ECO:0000313" key="4">
    <source>
        <dbReference type="EMBL" id="WXB20234.1"/>
    </source>
</evidence>
<dbReference type="Gene3D" id="3.40.640.10">
    <property type="entry name" value="Type I PLP-dependent aspartate aminotransferase-like (Major domain)"/>
    <property type="match status" value="1"/>
</dbReference>
<keyword evidence="4" id="KW-0032">Aminotransferase</keyword>
<evidence type="ECO:0000256" key="3">
    <source>
        <dbReference type="RuleBase" id="RU004508"/>
    </source>
</evidence>
<dbReference type="PANTHER" id="PTHR30244:SF36">
    <property type="entry name" value="3-OXO-GLUCOSE-6-PHOSPHATE:GLUTAMATE AMINOTRANSFERASE"/>
    <property type="match status" value="1"/>
</dbReference>
<dbReference type="RefSeq" id="WP_394829838.1">
    <property type="nucleotide sequence ID" value="NZ_CP089984.1"/>
</dbReference>
<evidence type="ECO:0000256" key="2">
    <source>
        <dbReference type="ARBA" id="ARBA00037999"/>
    </source>
</evidence>
<dbReference type="Gene3D" id="3.90.1150.10">
    <property type="entry name" value="Aspartate Aminotransferase, domain 1"/>
    <property type="match status" value="1"/>
</dbReference>
<keyword evidence="4" id="KW-0808">Transferase</keyword>
<organism evidence="4 5">
    <name type="scientific">Pendulispora albinea</name>
    <dbReference type="NCBI Taxonomy" id="2741071"/>
    <lineage>
        <taxon>Bacteria</taxon>
        <taxon>Pseudomonadati</taxon>
        <taxon>Myxococcota</taxon>
        <taxon>Myxococcia</taxon>
        <taxon>Myxococcales</taxon>
        <taxon>Sorangiineae</taxon>
        <taxon>Pendulisporaceae</taxon>
        <taxon>Pendulispora</taxon>
    </lineage>
</organism>
<dbReference type="CDD" id="cd00616">
    <property type="entry name" value="AHBA_syn"/>
    <property type="match status" value="1"/>
</dbReference>
<dbReference type="InterPro" id="IPR015424">
    <property type="entry name" value="PyrdxlP-dep_Trfase"/>
</dbReference>
<comment type="similarity">
    <text evidence="2 3">Belongs to the DegT/DnrJ/EryC1 family.</text>
</comment>
<dbReference type="InterPro" id="IPR000653">
    <property type="entry name" value="DegT/StrS_aminotransferase"/>
</dbReference>
<evidence type="ECO:0000313" key="5">
    <source>
        <dbReference type="Proteomes" id="UP001370348"/>
    </source>
</evidence>
<keyword evidence="1 3" id="KW-0663">Pyridoxal phosphate</keyword>
<dbReference type="Pfam" id="PF01041">
    <property type="entry name" value="DegT_DnrJ_EryC1"/>
    <property type="match status" value="1"/>
</dbReference>
<dbReference type="GO" id="GO:0008483">
    <property type="term" value="F:transaminase activity"/>
    <property type="evidence" value="ECO:0007669"/>
    <property type="project" value="UniProtKB-KW"/>
</dbReference>
<protein>
    <submittedName>
        <fullName evidence="4">DegT/DnrJ/EryC1/StrS family aminotransferase</fullName>
    </submittedName>
</protein>
<accession>A0ABZ2MCH8</accession>
<dbReference type="PANTHER" id="PTHR30244">
    <property type="entry name" value="TRANSAMINASE"/>
    <property type="match status" value="1"/>
</dbReference>
<gene>
    <name evidence="4" type="ORF">LZC94_23915</name>
</gene>
<evidence type="ECO:0000256" key="1">
    <source>
        <dbReference type="ARBA" id="ARBA00022898"/>
    </source>
</evidence>
<keyword evidence="5" id="KW-1185">Reference proteome</keyword>
<dbReference type="EMBL" id="CP089984">
    <property type="protein sequence ID" value="WXB20234.1"/>
    <property type="molecule type" value="Genomic_DNA"/>
</dbReference>